<protein>
    <submittedName>
        <fullName evidence="1">Unannotated protein</fullName>
    </submittedName>
</protein>
<accession>A0A6J6GWY3</accession>
<gene>
    <name evidence="1" type="ORF">UFOPK1808_00988</name>
</gene>
<dbReference type="AlphaFoldDB" id="A0A6J6GWY3"/>
<organism evidence="1">
    <name type="scientific">freshwater metagenome</name>
    <dbReference type="NCBI Taxonomy" id="449393"/>
    <lineage>
        <taxon>unclassified sequences</taxon>
        <taxon>metagenomes</taxon>
        <taxon>ecological metagenomes</taxon>
    </lineage>
</organism>
<proteinExistence type="predicted"/>
<dbReference type="EMBL" id="CAEZUL010000114">
    <property type="protein sequence ID" value="CAB4604239.1"/>
    <property type="molecule type" value="Genomic_DNA"/>
</dbReference>
<evidence type="ECO:0000313" key="1">
    <source>
        <dbReference type="EMBL" id="CAB4604239.1"/>
    </source>
</evidence>
<sequence length="158" mass="17195">MYSRQPITWRRKPSALLSGTLPDLYAFTTASATSPGRSNPLLRYGDNSECARCQLDDNMASSCSPNPGSTLATKKVSRSSAPLRVVAHWPYGSVPHENGEISSMSSVSRSSSAATRGTAHRSCPVFGGGLRFSSSKFQRSPSGWFPTIKMSKRFRCQR</sequence>
<name>A0A6J6GWY3_9ZZZZ</name>
<reference evidence="1" key="1">
    <citation type="submission" date="2020-05" db="EMBL/GenBank/DDBJ databases">
        <authorList>
            <person name="Chiriac C."/>
            <person name="Salcher M."/>
            <person name="Ghai R."/>
            <person name="Kavagutti S V."/>
        </authorList>
    </citation>
    <scope>NUCLEOTIDE SEQUENCE</scope>
</reference>